<evidence type="ECO:0000256" key="1">
    <source>
        <dbReference type="SAM" id="Phobius"/>
    </source>
</evidence>
<dbReference type="EMBL" id="JAHDYR010000009">
    <property type="protein sequence ID" value="KAG9395679.1"/>
    <property type="molecule type" value="Genomic_DNA"/>
</dbReference>
<evidence type="ECO:0000313" key="3">
    <source>
        <dbReference type="Proteomes" id="UP000717585"/>
    </source>
</evidence>
<evidence type="ECO:0000313" key="2">
    <source>
        <dbReference type="EMBL" id="KAG9395679.1"/>
    </source>
</evidence>
<proteinExistence type="predicted"/>
<keyword evidence="1" id="KW-0812">Transmembrane</keyword>
<dbReference type="Proteomes" id="UP000717585">
    <property type="component" value="Unassembled WGS sequence"/>
</dbReference>
<accession>A0A8J6E0Y6</accession>
<name>A0A8J6E0Y6_9EUKA</name>
<organism evidence="2 3">
    <name type="scientific">Carpediemonas membranifera</name>
    <dbReference type="NCBI Taxonomy" id="201153"/>
    <lineage>
        <taxon>Eukaryota</taxon>
        <taxon>Metamonada</taxon>
        <taxon>Carpediemonas-like organisms</taxon>
        <taxon>Carpediemonas</taxon>
    </lineage>
</organism>
<keyword evidence="1" id="KW-1133">Transmembrane helix</keyword>
<feature type="transmembrane region" description="Helical" evidence="1">
    <location>
        <begin position="6"/>
        <end position="27"/>
    </location>
</feature>
<keyword evidence="3" id="KW-1185">Reference proteome</keyword>
<protein>
    <submittedName>
        <fullName evidence="2">Uncharacterized protein</fullName>
    </submittedName>
</protein>
<keyword evidence="1" id="KW-0472">Membrane</keyword>
<sequence length="99" mass="11135">MIAFDGAVVVFIGFLITLNVAFLFSAIESLGFTKIVAFVQRQLDKDVAFMHKNPDYRYLYTPSDVYKQVVVDIVPSISICRSDMPQHEMPEVAAKSKMA</sequence>
<gene>
    <name evidence="2" type="ORF">J8273_2883</name>
</gene>
<reference evidence="2" key="1">
    <citation type="submission" date="2021-05" db="EMBL/GenBank/DDBJ databases">
        <title>A free-living protist that lacks canonical eukaryotic 1 DNA replication and segregation systems.</title>
        <authorList>
            <person name="Salas-Leiva D.E."/>
            <person name="Tromer E.C."/>
            <person name="Curtis B.A."/>
            <person name="Jerlstrom-Hultqvist J."/>
            <person name="Kolisko M."/>
            <person name="Yi Z."/>
            <person name="Salas-Leiva J.S."/>
            <person name="Gallot-Lavallee L."/>
            <person name="Kops G.J.P.L."/>
            <person name="Archibald J.M."/>
            <person name="Simpson A.G.B."/>
            <person name="Roger A.J."/>
        </authorList>
    </citation>
    <scope>NUCLEOTIDE SEQUENCE</scope>
    <source>
        <strain evidence="2">BICM</strain>
    </source>
</reference>
<comment type="caution">
    <text evidence="2">The sequence shown here is derived from an EMBL/GenBank/DDBJ whole genome shotgun (WGS) entry which is preliminary data.</text>
</comment>
<dbReference type="AlphaFoldDB" id="A0A8J6E0Y6"/>